<feature type="compositionally biased region" description="Low complexity" evidence="1">
    <location>
        <begin position="165"/>
        <end position="174"/>
    </location>
</feature>
<gene>
    <name evidence="2" type="ORF">BU14_0166s0006</name>
</gene>
<protein>
    <submittedName>
        <fullName evidence="2">Uncharacterized protein</fullName>
    </submittedName>
</protein>
<dbReference type="EMBL" id="KV918849">
    <property type="protein sequence ID" value="OSX76966.1"/>
    <property type="molecule type" value="Genomic_DNA"/>
</dbReference>
<evidence type="ECO:0000313" key="2">
    <source>
        <dbReference type="EMBL" id="OSX76966.1"/>
    </source>
</evidence>
<proteinExistence type="predicted"/>
<feature type="region of interest" description="Disordered" evidence="1">
    <location>
        <begin position="250"/>
        <end position="309"/>
    </location>
</feature>
<dbReference type="AlphaFoldDB" id="A0A1X6P875"/>
<organism evidence="2 3">
    <name type="scientific">Porphyra umbilicalis</name>
    <name type="common">Purple laver</name>
    <name type="synonym">Red alga</name>
    <dbReference type="NCBI Taxonomy" id="2786"/>
    <lineage>
        <taxon>Eukaryota</taxon>
        <taxon>Rhodophyta</taxon>
        <taxon>Bangiophyceae</taxon>
        <taxon>Bangiales</taxon>
        <taxon>Bangiaceae</taxon>
        <taxon>Porphyra</taxon>
    </lineage>
</organism>
<evidence type="ECO:0000313" key="3">
    <source>
        <dbReference type="Proteomes" id="UP000218209"/>
    </source>
</evidence>
<feature type="compositionally biased region" description="Low complexity" evidence="1">
    <location>
        <begin position="258"/>
        <end position="269"/>
    </location>
</feature>
<feature type="compositionally biased region" description="Polar residues" evidence="1">
    <location>
        <begin position="281"/>
        <end position="309"/>
    </location>
</feature>
<accession>A0A1X6P875</accession>
<keyword evidence="3" id="KW-1185">Reference proteome</keyword>
<feature type="compositionally biased region" description="Basic residues" evidence="1">
    <location>
        <begin position="186"/>
        <end position="201"/>
    </location>
</feature>
<evidence type="ECO:0000256" key="1">
    <source>
        <dbReference type="SAM" id="MobiDB-lite"/>
    </source>
</evidence>
<reference evidence="2 3" key="1">
    <citation type="submission" date="2017-03" db="EMBL/GenBank/DDBJ databases">
        <title>WGS assembly of Porphyra umbilicalis.</title>
        <authorList>
            <person name="Brawley S.H."/>
            <person name="Blouin N.A."/>
            <person name="Ficko-Blean E."/>
            <person name="Wheeler G.L."/>
            <person name="Lohr M."/>
            <person name="Goodson H.V."/>
            <person name="Jenkins J.W."/>
            <person name="Blaby-Haas C.E."/>
            <person name="Helliwell K.E."/>
            <person name="Chan C."/>
            <person name="Marriage T."/>
            <person name="Bhattacharya D."/>
            <person name="Klein A.S."/>
            <person name="Badis Y."/>
            <person name="Brodie J."/>
            <person name="Cao Y."/>
            <person name="Collen J."/>
            <person name="Dittami S.M."/>
            <person name="Gachon C.M."/>
            <person name="Green B.R."/>
            <person name="Karpowicz S."/>
            <person name="Kim J.W."/>
            <person name="Kudahl U."/>
            <person name="Lin S."/>
            <person name="Michel G."/>
            <person name="Mittag M."/>
            <person name="Olson B.J."/>
            <person name="Pangilinan J."/>
            <person name="Peng Y."/>
            <person name="Qiu H."/>
            <person name="Shu S."/>
            <person name="Singer J.T."/>
            <person name="Smith A.G."/>
            <person name="Sprecher B.N."/>
            <person name="Wagner V."/>
            <person name="Wang W."/>
            <person name="Wang Z.-Y."/>
            <person name="Yan J."/>
            <person name="Yarish C."/>
            <person name="Zoeuner-Riek S."/>
            <person name="Zhuang Y."/>
            <person name="Zou Y."/>
            <person name="Lindquist E.A."/>
            <person name="Grimwood J."/>
            <person name="Barry K."/>
            <person name="Rokhsar D.S."/>
            <person name="Schmutz J."/>
            <person name="Stiller J.W."/>
            <person name="Grossman A.R."/>
            <person name="Prochnik S.E."/>
        </authorList>
    </citation>
    <scope>NUCLEOTIDE SEQUENCE [LARGE SCALE GENOMIC DNA]</scope>
    <source>
        <strain evidence="2">4086291</strain>
    </source>
</reference>
<feature type="region of interest" description="Disordered" evidence="1">
    <location>
        <begin position="165"/>
        <end position="201"/>
    </location>
</feature>
<dbReference type="Proteomes" id="UP000218209">
    <property type="component" value="Unassembled WGS sequence"/>
</dbReference>
<name>A0A1X6P875_PORUM</name>
<sequence length="309" mass="32959">MQTATSETESKSLDLSICVHHYTLRAPCPKDQVNKKAHLRPVVTSGRGEERSSLFTPHEVNLVNSLRASASTIMYYTSLDEQPCSGEALIFDDAVEASWTLSSRRGAVARADELHATPRSANLVRCRFCAGRMVEHAAPSVTYDARAPVKLVHVVVAGSGIARWSLSSSPSSSSNPPPSRPETWCSRRRATLSRRTSHPRAHIRARNCMTVATNSSRDAVSICASAAVSDNVAASPGAVASTAASRCDTTGVTDVGRPSRACSAAPASSVSLPKERAPLWSSMTTTRRAQQSRASTQSYRGTTEGCQTG</sequence>